<reference evidence="4" key="1">
    <citation type="journal article" date="2020" name="Nature">
        <title>Giant virus diversity and host interactions through global metagenomics.</title>
        <authorList>
            <person name="Schulz F."/>
            <person name="Roux S."/>
            <person name="Paez-Espino D."/>
            <person name="Jungbluth S."/>
            <person name="Walsh D.A."/>
            <person name="Denef V.J."/>
            <person name="McMahon K.D."/>
            <person name="Konstantinidis K.T."/>
            <person name="Eloe-Fadrosh E.A."/>
            <person name="Kyrpides N.C."/>
            <person name="Woyke T."/>
        </authorList>
    </citation>
    <scope>NUCLEOTIDE SEQUENCE</scope>
    <source>
        <strain evidence="4">GVMAG-M-3300009163-63</strain>
    </source>
</reference>
<dbReference type="SUPFAM" id="SSF53223">
    <property type="entry name" value="Aminoacid dehydrogenase-like, N-terminal domain"/>
    <property type="match status" value="1"/>
</dbReference>
<organism evidence="4">
    <name type="scientific">viral metagenome</name>
    <dbReference type="NCBI Taxonomy" id="1070528"/>
    <lineage>
        <taxon>unclassified sequences</taxon>
        <taxon>metagenomes</taxon>
        <taxon>organismal metagenomes</taxon>
    </lineage>
</organism>
<evidence type="ECO:0000259" key="3">
    <source>
        <dbReference type="SMART" id="SM00839"/>
    </source>
</evidence>
<dbReference type="PANTHER" id="PTHR11606">
    <property type="entry name" value="GLUTAMATE DEHYDROGENASE"/>
    <property type="match status" value="1"/>
</dbReference>
<evidence type="ECO:0000256" key="2">
    <source>
        <dbReference type="ARBA" id="ARBA00023002"/>
    </source>
</evidence>
<dbReference type="PIRSF" id="PIRSF000185">
    <property type="entry name" value="Glu_DH"/>
    <property type="match status" value="1"/>
</dbReference>
<dbReference type="EMBL" id="MN738999">
    <property type="protein sequence ID" value="QHT34421.1"/>
    <property type="molecule type" value="Genomic_DNA"/>
</dbReference>
<dbReference type="GO" id="GO:0006538">
    <property type="term" value="P:L-glutamate catabolic process"/>
    <property type="evidence" value="ECO:0007669"/>
    <property type="project" value="TreeGrafter"/>
</dbReference>
<evidence type="ECO:0000256" key="1">
    <source>
        <dbReference type="ARBA" id="ARBA00006382"/>
    </source>
</evidence>
<dbReference type="InterPro" id="IPR014362">
    <property type="entry name" value="Glu_DH"/>
</dbReference>
<accession>A0A6C0F0E8</accession>
<comment type="similarity">
    <text evidence="1">Belongs to the Glu/Leu/Phe/Val dehydrogenases family.</text>
</comment>
<dbReference type="InterPro" id="IPR033524">
    <property type="entry name" value="Glu/Leu/Phe/Val_DH_AS"/>
</dbReference>
<proteinExistence type="inferred from homology"/>
<dbReference type="Pfam" id="PF02812">
    <property type="entry name" value="ELFV_dehydrog_N"/>
    <property type="match status" value="1"/>
</dbReference>
<dbReference type="SUPFAM" id="SSF51735">
    <property type="entry name" value="NAD(P)-binding Rossmann-fold domains"/>
    <property type="match status" value="1"/>
</dbReference>
<dbReference type="InterPro" id="IPR006095">
    <property type="entry name" value="Glu/Leu/Phe/Val/Trp_DH"/>
</dbReference>
<dbReference type="GO" id="GO:0004352">
    <property type="term" value="F:glutamate dehydrogenase (NAD+) activity"/>
    <property type="evidence" value="ECO:0007669"/>
    <property type="project" value="TreeGrafter"/>
</dbReference>
<dbReference type="InterPro" id="IPR006096">
    <property type="entry name" value="Glu/Leu/Phe/Val/Trp_DH_C"/>
</dbReference>
<dbReference type="Gene3D" id="3.40.50.10860">
    <property type="entry name" value="Leucine Dehydrogenase, chain A, domain 1"/>
    <property type="match status" value="1"/>
</dbReference>
<keyword evidence="2" id="KW-0560">Oxidoreductase</keyword>
<dbReference type="Gene3D" id="3.40.50.720">
    <property type="entry name" value="NAD(P)-binding Rossmann-like Domain"/>
    <property type="match status" value="1"/>
</dbReference>
<dbReference type="AlphaFoldDB" id="A0A6C0F0E8"/>
<dbReference type="PRINTS" id="PR00082">
    <property type="entry name" value="GLFDHDRGNASE"/>
</dbReference>
<feature type="domain" description="Glutamate/phenylalanine/leucine/valine/L-tryptophan dehydrogenase C-terminal" evidence="3">
    <location>
        <begin position="185"/>
        <end position="427"/>
    </location>
</feature>
<dbReference type="CDD" id="cd01076">
    <property type="entry name" value="NAD_bind_1_Glu_DH"/>
    <property type="match status" value="1"/>
</dbReference>
<dbReference type="SMART" id="SM00839">
    <property type="entry name" value="ELFV_dehydrog"/>
    <property type="match status" value="1"/>
</dbReference>
<evidence type="ECO:0000313" key="4">
    <source>
        <dbReference type="EMBL" id="QHT34421.1"/>
    </source>
</evidence>
<dbReference type="InterPro" id="IPR006097">
    <property type="entry name" value="Glu/Leu/Phe/Val/Trp_DH_dimer"/>
</dbReference>
<dbReference type="Pfam" id="PF00208">
    <property type="entry name" value="ELFV_dehydrog"/>
    <property type="match status" value="1"/>
</dbReference>
<dbReference type="PROSITE" id="PS00074">
    <property type="entry name" value="GLFV_DEHYDROGENASE"/>
    <property type="match status" value="1"/>
</dbReference>
<dbReference type="InterPro" id="IPR036291">
    <property type="entry name" value="NAD(P)-bd_dom_sf"/>
</dbReference>
<dbReference type="PANTHER" id="PTHR11606:SF13">
    <property type="entry name" value="GLUTAMATE DEHYDROGENASE 1, MITOCHONDRIAL"/>
    <property type="match status" value="1"/>
</dbReference>
<protein>
    <recommendedName>
        <fullName evidence="3">Glutamate/phenylalanine/leucine/valine/L-tryptophan dehydrogenase C-terminal domain-containing protein</fullName>
    </recommendedName>
</protein>
<name>A0A6C0F0E8_9ZZZZ</name>
<sequence>MDKSEISELFHSQLEAIFKTFNYDAAFLKCLNVNNKEIIVNFPVVLDDNRVEIFTGYRVQHNNWLGPYKGGLRFSEEVHMEECKALAFWMTIKCALHKLPFGGAKGGIMYNPRKYSEDENRNISKAFCAAIYTNIGPTLDIPAPDIGTSSQTMDWMVSKYQELSNDVKKLNLGCFTGKSIDCGGSLGRNHSTGLGVALTIDYWNKHHKNFIDAPLKTYIVQGFGNVGIWTMHFLNKFGYTCLAVGDHTGYYKFNEACGGIDIELLKKYNADNRGLYNLETSPLFKCVDKISEQDFWKMKCDIIVPAAKELQITKDIAQNIDFRCRLVAEGANGPTTADADALLFERNIEVIPDVLCNSGGVVVSYFEWVQNNSNDHWSLDLVEERLTTMLYTTCNNLFVLKDQYKQDKYSNRTLAYKISVDNLFYNKK</sequence>
<dbReference type="InterPro" id="IPR033922">
    <property type="entry name" value="NAD_bind_Glu_DH"/>
</dbReference>
<dbReference type="InterPro" id="IPR046346">
    <property type="entry name" value="Aminoacid_DH-like_N_sf"/>
</dbReference>